<dbReference type="GO" id="GO:0004784">
    <property type="term" value="F:superoxide dismutase activity"/>
    <property type="evidence" value="ECO:0007669"/>
    <property type="project" value="UniProtKB-EC"/>
</dbReference>
<dbReference type="PROSITE" id="PS00332">
    <property type="entry name" value="SOD_CU_ZN_2"/>
    <property type="match status" value="1"/>
</dbReference>
<evidence type="ECO:0000256" key="1">
    <source>
        <dbReference type="ARBA" id="ARBA00010457"/>
    </source>
</evidence>
<comment type="catalytic activity">
    <reaction evidence="8 9">
        <text>2 superoxide + 2 H(+) = H2O2 + O2</text>
        <dbReference type="Rhea" id="RHEA:20696"/>
        <dbReference type="ChEBI" id="CHEBI:15378"/>
        <dbReference type="ChEBI" id="CHEBI:15379"/>
        <dbReference type="ChEBI" id="CHEBI:16240"/>
        <dbReference type="ChEBI" id="CHEBI:18421"/>
        <dbReference type="EC" id="1.15.1.1"/>
    </reaction>
</comment>
<evidence type="ECO:0000256" key="4">
    <source>
        <dbReference type="ARBA" id="ARBA00022862"/>
    </source>
</evidence>
<comment type="cofactor">
    <cofactor evidence="9">
        <name>Zn(2+)</name>
        <dbReference type="ChEBI" id="CHEBI:29105"/>
    </cofactor>
    <text evidence="9">Binds 1 zinc ion per subunit.</text>
</comment>
<proteinExistence type="inferred from homology"/>
<evidence type="ECO:0000256" key="10">
    <source>
        <dbReference type="SAM" id="SignalP"/>
    </source>
</evidence>
<evidence type="ECO:0000256" key="7">
    <source>
        <dbReference type="ARBA" id="ARBA00023157"/>
    </source>
</evidence>
<keyword evidence="10" id="KW-0732">Signal</keyword>
<dbReference type="InterPro" id="IPR001424">
    <property type="entry name" value="SOD_Cu_Zn_dom"/>
</dbReference>
<dbReference type="GO" id="GO:0005507">
    <property type="term" value="F:copper ion binding"/>
    <property type="evidence" value="ECO:0007669"/>
    <property type="project" value="InterPro"/>
</dbReference>
<keyword evidence="3 9" id="KW-0862">Zinc</keyword>
<dbReference type="EC" id="1.15.1.1" evidence="9"/>
<comment type="similarity">
    <text evidence="1 9">Belongs to the Cu-Zn superoxide dismutase family.</text>
</comment>
<keyword evidence="13" id="KW-1185">Reference proteome</keyword>
<evidence type="ECO:0000313" key="12">
    <source>
        <dbReference type="EMBL" id="CAJ0600592.1"/>
    </source>
</evidence>
<evidence type="ECO:0000313" key="13">
    <source>
        <dbReference type="Proteomes" id="UP001176961"/>
    </source>
</evidence>
<dbReference type="InterPro" id="IPR024134">
    <property type="entry name" value="SOD_Cu/Zn_/chaperone"/>
</dbReference>
<evidence type="ECO:0000256" key="9">
    <source>
        <dbReference type="RuleBase" id="RU000393"/>
    </source>
</evidence>
<name>A0AA36M8G4_CYLNA</name>
<comment type="function">
    <text evidence="9">Destroys radicals which are normally produced within the cells and which are toxic to biological systems.</text>
</comment>
<feature type="signal peptide" evidence="10">
    <location>
        <begin position="1"/>
        <end position="17"/>
    </location>
</feature>
<evidence type="ECO:0000256" key="8">
    <source>
        <dbReference type="ARBA" id="ARBA00049204"/>
    </source>
</evidence>
<dbReference type="FunFam" id="2.60.40.200:FF:000003">
    <property type="entry name" value="Superoxide dismutase [Cu-Zn], chloroplastic"/>
    <property type="match status" value="1"/>
</dbReference>
<comment type="cofactor">
    <cofactor evidence="9">
        <name>Cu cation</name>
        <dbReference type="ChEBI" id="CHEBI:23378"/>
    </cofactor>
    <text evidence="9">Binds 1 copper ion per subunit.</text>
</comment>
<dbReference type="Gene3D" id="2.60.40.200">
    <property type="entry name" value="Superoxide dismutase, copper/zinc binding domain"/>
    <property type="match status" value="1"/>
</dbReference>
<dbReference type="InterPro" id="IPR018152">
    <property type="entry name" value="SOD_Cu/Zn_BS"/>
</dbReference>
<organism evidence="12 13">
    <name type="scientific">Cylicocyclus nassatus</name>
    <name type="common">Nematode worm</name>
    <dbReference type="NCBI Taxonomy" id="53992"/>
    <lineage>
        <taxon>Eukaryota</taxon>
        <taxon>Metazoa</taxon>
        <taxon>Ecdysozoa</taxon>
        <taxon>Nematoda</taxon>
        <taxon>Chromadorea</taxon>
        <taxon>Rhabditida</taxon>
        <taxon>Rhabditina</taxon>
        <taxon>Rhabditomorpha</taxon>
        <taxon>Strongyloidea</taxon>
        <taxon>Strongylidae</taxon>
        <taxon>Cylicocyclus</taxon>
    </lineage>
</organism>
<dbReference type="PANTHER" id="PTHR10003">
    <property type="entry name" value="SUPEROXIDE DISMUTASE CU-ZN -RELATED"/>
    <property type="match status" value="1"/>
</dbReference>
<evidence type="ECO:0000259" key="11">
    <source>
        <dbReference type="Pfam" id="PF00080"/>
    </source>
</evidence>
<keyword evidence="2 9" id="KW-0479">Metal-binding</keyword>
<dbReference type="InterPro" id="IPR036423">
    <property type="entry name" value="SOD-like_Cu/Zn_dom_sf"/>
</dbReference>
<dbReference type="AlphaFoldDB" id="A0AA36M8G4"/>
<keyword evidence="7" id="KW-1015">Disulfide bond</keyword>
<dbReference type="Pfam" id="PF00080">
    <property type="entry name" value="Sod_Cu"/>
    <property type="match status" value="1"/>
</dbReference>
<evidence type="ECO:0000256" key="5">
    <source>
        <dbReference type="ARBA" id="ARBA00023002"/>
    </source>
</evidence>
<dbReference type="SUPFAM" id="SSF49329">
    <property type="entry name" value="Cu,Zn superoxide dismutase-like"/>
    <property type="match status" value="1"/>
</dbReference>
<gene>
    <name evidence="12" type="ORF">CYNAS_LOCUS12575</name>
</gene>
<evidence type="ECO:0000256" key="6">
    <source>
        <dbReference type="ARBA" id="ARBA00023008"/>
    </source>
</evidence>
<comment type="caution">
    <text evidence="12">The sequence shown here is derived from an EMBL/GenBank/DDBJ whole genome shotgun (WGS) entry which is preliminary data.</text>
</comment>
<feature type="chain" id="PRO_5041367728" description="Superoxide dismutase [Cu-Zn]" evidence="10">
    <location>
        <begin position="18"/>
        <end position="182"/>
    </location>
</feature>
<dbReference type="Proteomes" id="UP001176961">
    <property type="component" value="Unassembled WGS sequence"/>
</dbReference>
<sequence length="182" mass="18840">MLVKVSLLFATVHILDCCLFGPEPPGVTRAYAVIYRAVPGGDPVAPIGSVHFMQYGCTVIIAGTIYGLSPGPHGFHVHEVGNLGNGCLAAGPHFNPTNATHGARQDEIRHVGDLGNVVAQNSGVAAFWLRDSVITLTGPNSIVGRSLVIHEGEDDLGRGSHPDSKATGNAGGRFGCGIIVAK</sequence>
<accession>A0AA36M8G4</accession>
<feature type="domain" description="Superoxide dismutase copper/zinc binding" evidence="11">
    <location>
        <begin position="48"/>
        <end position="179"/>
    </location>
</feature>
<keyword evidence="5 9" id="KW-0560">Oxidoreductase</keyword>
<protein>
    <recommendedName>
        <fullName evidence="9">Superoxide dismutase [Cu-Zn]</fullName>
        <ecNumber evidence="9">1.15.1.1</ecNumber>
    </recommendedName>
</protein>
<dbReference type="PRINTS" id="PR00068">
    <property type="entry name" value="CUZNDISMTASE"/>
</dbReference>
<keyword evidence="4" id="KW-0049">Antioxidant</keyword>
<reference evidence="12" key="1">
    <citation type="submission" date="2023-07" db="EMBL/GenBank/DDBJ databases">
        <authorList>
            <consortium name="CYATHOMIX"/>
        </authorList>
    </citation>
    <scope>NUCLEOTIDE SEQUENCE</scope>
    <source>
        <strain evidence="12">N/A</strain>
    </source>
</reference>
<keyword evidence="6 9" id="KW-0186">Copper</keyword>
<dbReference type="EMBL" id="CATQJL010000223">
    <property type="protein sequence ID" value="CAJ0600592.1"/>
    <property type="molecule type" value="Genomic_DNA"/>
</dbReference>
<evidence type="ECO:0000256" key="2">
    <source>
        <dbReference type="ARBA" id="ARBA00022723"/>
    </source>
</evidence>
<evidence type="ECO:0000256" key="3">
    <source>
        <dbReference type="ARBA" id="ARBA00022833"/>
    </source>
</evidence>
<dbReference type="CDD" id="cd00305">
    <property type="entry name" value="Cu-Zn_Superoxide_Dismutase"/>
    <property type="match status" value="1"/>
</dbReference>